<comment type="caution">
    <text evidence="2">The sequence shown here is derived from an EMBL/GenBank/DDBJ whole genome shotgun (WGS) entry which is preliminary data.</text>
</comment>
<feature type="region of interest" description="Disordered" evidence="1">
    <location>
        <begin position="139"/>
        <end position="161"/>
    </location>
</feature>
<gene>
    <name evidence="2" type="ORF">N0V89_003922</name>
</gene>
<dbReference type="Proteomes" id="UP001140513">
    <property type="component" value="Unassembled WGS sequence"/>
</dbReference>
<dbReference type="AlphaFoldDB" id="A0A9W8XPF1"/>
<dbReference type="RefSeq" id="XP_056073023.1">
    <property type="nucleotide sequence ID" value="XM_056212715.1"/>
</dbReference>
<proteinExistence type="predicted"/>
<dbReference type="OrthoDB" id="5275938at2759"/>
<protein>
    <submittedName>
        <fullName evidence="2">Uncharacterized protein</fullName>
    </submittedName>
</protein>
<dbReference type="EMBL" id="JAPEUX010000003">
    <property type="protein sequence ID" value="KAJ4355897.1"/>
    <property type="molecule type" value="Genomic_DNA"/>
</dbReference>
<sequence>MPDEGADALLEAERAMCTHCNHGELIRYLKIHAFWPPIVQSSTITSSVDEARLSYIQLIMIFEKLSSIPAISYRHMRTIYPQTPDAEPANPSGNAHAICDVGKQLTAMITDVLDKLEMPISDSTIKIIRENAEKAGLKNEAANPHCFPPEEPLDEVSAAVR</sequence>
<accession>A0A9W8XPF1</accession>
<keyword evidence="3" id="KW-1185">Reference proteome</keyword>
<dbReference type="GeneID" id="80907452"/>
<name>A0A9W8XPF1_9PLEO</name>
<evidence type="ECO:0000256" key="1">
    <source>
        <dbReference type="SAM" id="MobiDB-lite"/>
    </source>
</evidence>
<reference evidence="2" key="1">
    <citation type="submission" date="2022-10" db="EMBL/GenBank/DDBJ databases">
        <title>Tapping the CABI collections for fungal endophytes: first genome assemblies for Collariella, Neodidymelliopsis, Ascochyta clinopodiicola, Didymella pomorum, Didymosphaeria variabile, Neocosmospora piperis and Neocucurbitaria cava.</title>
        <authorList>
            <person name="Hill R."/>
        </authorList>
    </citation>
    <scope>NUCLEOTIDE SEQUENCE</scope>
    <source>
        <strain evidence="2">IMI 356815</strain>
    </source>
</reference>
<organism evidence="2 3">
    <name type="scientific">Didymosphaeria variabile</name>
    <dbReference type="NCBI Taxonomy" id="1932322"/>
    <lineage>
        <taxon>Eukaryota</taxon>
        <taxon>Fungi</taxon>
        <taxon>Dikarya</taxon>
        <taxon>Ascomycota</taxon>
        <taxon>Pezizomycotina</taxon>
        <taxon>Dothideomycetes</taxon>
        <taxon>Pleosporomycetidae</taxon>
        <taxon>Pleosporales</taxon>
        <taxon>Massarineae</taxon>
        <taxon>Didymosphaeriaceae</taxon>
        <taxon>Didymosphaeria</taxon>
    </lineage>
</organism>
<evidence type="ECO:0000313" key="3">
    <source>
        <dbReference type="Proteomes" id="UP001140513"/>
    </source>
</evidence>
<evidence type="ECO:0000313" key="2">
    <source>
        <dbReference type="EMBL" id="KAJ4355897.1"/>
    </source>
</evidence>